<evidence type="ECO:0000313" key="2">
    <source>
        <dbReference type="EMBL" id="MXO74198.1"/>
    </source>
</evidence>
<evidence type="ECO:0000313" key="3">
    <source>
        <dbReference type="Proteomes" id="UP000439522"/>
    </source>
</evidence>
<accession>A0A6I4TCS2</accession>
<reference evidence="2 3" key="1">
    <citation type="submission" date="2019-12" db="EMBL/GenBank/DDBJ databases">
        <title>Genomic-based taxomic classification of the family Erythrobacteraceae.</title>
        <authorList>
            <person name="Xu L."/>
        </authorList>
    </citation>
    <scope>NUCLEOTIDE SEQUENCE [LARGE SCALE GENOMIC DNA]</scope>
    <source>
        <strain evidence="2 3">100921-2</strain>
    </source>
</reference>
<evidence type="ECO:0008006" key="4">
    <source>
        <dbReference type="Google" id="ProtNLM"/>
    </source>
</evidence>
<gene>
    <name evidence="2" type="ORF">GRI40_03040</name>
</gene>
<feature type="transmembrane region" description="Helical" evidence="1">
    <location>
        <begin position="170"/>
        <end position="191"/>
    </location>
</feature>
<organism evidence="2 3">
    <name type="scientific">Tsuneonella aeria</name>
    <dbReference type="NCBI Taxonomy" id="1837929"/>
    <lineage>
        <taxon>Bacteria</taxon>
        <taxon>Pseudomonadati</taxon>
        <taxon>Pseudomonadota</taxon>
        <taxon>Alphaproteobacteria</taxon>
        <taxon>Sphingomonadales</taxon>
        <taxon>Erythrobacteraceae</taxon>
        <taxon>Tsuneonella</taxon>
    </lineage>
</organism>
<name>A0A6I4TCS2_9SPHN</name>
<protein>
    <recommendedName>
        <fullName evidence="4">Peptidoglycan polymerase</fullName>
    </recommendedName>
</protein>
<dbReference type="OrthoDB" id="5520726at2"/>
<keyword evidence="1" id="KW-1133">Transmembrane helix</keyword>
<keyword evidence="3" id="KW-1185">Reference proteome</keyword>
<proteinExistence type="predicted"/>
<feature type="transmembrane region" description="Helical" evidence="1">
    <location>
        <begin position="17"/>
        <end position="35"/>
    </location>
</feature>
<feature type="transmembrane region" description="Helical" evidence="1">
    <location>
        <begin position="67"/>
        <end position="86"/>
    </location>
</feature>
<evidence type="ECO:0000256" key="1">
    <source>
        <dbReference type="SAM" id="Phobius"/>
    </source>
</evidence>
<dbReference type="EMBL" id="WTZA01000001">
    <property type="protein sequence ID" value="MXO74198.1"/>
    <property type="molecule type" value="Genomic_DNA"/>
</dbReference>
<feature type="transmembrane region" description="Helical" evidence="1">
    <location>
        <begin position="42"/>
        <end position="61"/>
    </location>
</feature>
<dbReference type="AlphaFoldDB" id="A0A6I4TCS2"/>
<dbReference type="RefSeq" id="WP_160609970.1">
    <property type="nucleotide sequence ID" value="NZ_WTZA01000001.1"/>
</dbReference>
<comment type="caution">
    <text evidence="2">The sequence shown here is derived from an EMBL/GenBank/DDBJ whole genome shotgun (WGS) entry which is preliminary data.</text>
</comment>
<keyword evidence="1" id="KW-0472">Membrane</keyword>
<feature type="transmembrane region" description="Helical" evidence="1">
    <location>
        <begin position="137"/>
        <end position="154"/>
    </location>
</feature>
<sequence>MIAGAAWQYGAGAPSSYPLVNLAALAVGLIIIPLMRRVPDGAALAAAPAAALIALGFGPAIDGVERWLAIGPLRLHALMLTGPMLAVTLQRRGGWTGAAAAGATGLLILAQPDRAASFALVAATAAAGLVRRDRPAMVAFVVTLATGALCMLRADPLEPVQFVEGVANDLAASGGMLPLAVWCCSLLLCSLPRCLTRNASAEGWASPLGPAPLWLHRFWVLTPPRSLAMAPRRSWAIAWALVPCEGARDDDNPAGRGAAWVIAHFAGKLIDGGGS</sequence>
<dbReference type="Proteomes" id="UP000439522">
    <property type="component" value="Unassembled WGS sequence"/>
</dbReference>
<keyword evidence="1" id="KW-0812">Transmembrane</keyword>